<accession>A0ABQ6M5U6</accession>
<feature type="domain" description="CAAX prenyl protease 2/Lysostaphin resistance protein A-like" evidence="1">
    <location>
        <begin position="2"/>
        <end position="85"/>
    </location>
</feature>
<protein>
    <recommendedName>
        <fullName evidence="1">CAAX prenyl protease 2/Lysostaphin resistance protein A-like domain-containing protein</fullName>
    </recommendedName>
</protein>
<comment type="caution">
    <text evidence="2">The sequence shown here is derived from an EMBL/GenBank/DDBJ whole genome shotgun (WGS) entry which is preliminary data.</text>
</comment>
<dbReference type="Pfam" id="PF02517">
    <property type="entry name" value="Rce1-like"/>
    <property type="match status" value="1"/>
</dbReference>
<gene>
    <name evidence="2" type="ORF">TeGR_g6686</name>
</gene>
<keyword evidence="3" id="KW-1185">Reference proteome</keyword>
<dbReference type="InterPro" id="IPR003675">
    <property type="entry name" value="Rce1/LyrA-like_dom"/>
</dbReference>
<organism evidence="2 3">
    <name type="scientific">Tetraparma gracilis</name>
    <dbReference type="NCBI Taxonomy" id="2962635"/>
    <lineage>
        <taxon>Eukaryota</taxon>
        <taxon>Sar</taxon>
        <taxon>Stramenopiles</taxon>
        <taxon>Ochrophyta</taxon>
        <taxon>Bolidophyceae</taxon>
        <taxon>Parmales</taxon>
        <taxon>Triparmaceae</taxon>
        <taxon>Tetraparma</taxon>
    </lineage>
</organism>
<proteinExistence type="predicted"/>
<evidence type="ECO:0000259" key="1">
    <source>
        <dbReference type="Pfam" id="PF02517"/>
    </source>
</evidence>
<name>A0ABQ6M5U6_9STRA</name>
<reference evidence="2 3" key="1">
    <citation type="journal article" date="2023" name="Commun. Biol.">
        <title>Genome analysis of Parmales, the sister group of diatoms, reveals the evolutionary specialization of diatoms from phago-mixotrophs to photoautotrophs.</title>
        <authorList>
            <person name="Ban H."/>
            <person name="Sato S."/>
            <person name="Yoshikawa S."/>
            <person name="Yamada K."/>
            <person name="Nakamura Y."/>
            <person name="Ichinomiya M."/>
            <person name="Sato N."/>
            <person name="Blanc-Mathieu R."/>
            <person name="Endo H."/>
            <person name="Kuwata A."/>
            <person name="Ogata H."/>
        </authorList>
    </citation>
    <scope>NUCLEOTIDE SEQUENCE [LARGE SCALE GENOMIC DNA]</scope>
</reference>
<evidence type="ECO:0000313" key="2">
    <source>
        <dbReference type="EMBL" id="GMI20111.1"/>
    </source>
</evidence>
<evidence type="ECO:0000313" key="3">
    <source>
        <dbReference type="Proteomes" id="UP001165060"/>
    </source>
</evidence>
<sequence>MLLSLSLGLVAGLGEELLFRHVLQQAIPLPAPLPLLLASLLFAAGHAITPTYALLSFLASLFFGSVYASSGLAVAATAHGAYDAVAVCATHWVVTRKSEGEKERIRSMEWLKD</sequence>
<dbReference type="EMBL" id="BRYB01001192">
    <property type="protein sequence ID" value="GMI20111.1"/>
    <property type="molecule type" value="Genomic_DNA"/>
</dbReference>
<dbReference type="Proteomes" id="UP001165060">
    <property type="component" value="Unassembled WGS sequence"/>
</dbReference>